<organism evidence="1 2">
    <name type="scientific">Mycena rosella</name>
    <name type="common">Pink bonnet</name>
    <name type="synonym">Agaricus rosellus</name>
    <dbReference type="NCBI Taxonomy" id="1033263"/>
    <lineage>
        <taxon>Eukaryota</taxon>
        <taxon>Fungi</taxon>
        <taxon>Dikarya</taxon>
        <taxon>Basidiomycota</taxon>
        <taxon>Agaricomycotina</taxon>
        <taxon>Agaricomycetes</taxon>
        <taxon>Agaricomycetidae</taxon>
        <taxon>Agaricales</taxon>
        <taxon>Marasmiineae</taxon>
        <taxon>Mycenaceae</taxon>
        <taxon>Mycena</taxon>
    </lineage>
</organism>
<sequence length="124" mass="13049">MYVLDRKTPPLTPAAIHATIQAITSAPIPIGFDVSGHALLGPGGAVVVAGRSLIEATPERTVVPVLALWRVEVANIAERMAYGRIVPKRVEEVPGGLAEIKEGLAKLQRREVSGAKLVGHSSES</sequence>
<keyword evidence="2" id="KW-1185">Reference proteome</keyword>
<dbReference type="Gene3D" id="3.90.180.10">
    <property type="entry name" value="Medium-chain alcohol dehydrogenases, catalytic domain"/>
    <property type="match status" value="1"/>
</dbReference>
<comment type="caution">
    <text evidence="1">The sequence shown here is derived from an EMBL/GenBank/DDBJ whole genome shotgun (WGS) entry which is preliminary data.</text>
</comment>
<reference evidence="1" key="1">
    <citation type="submission" date="2023-03" db="EMBL/GenBank/DDBJ databases">
        <title>Massive genome expansion in bonnet fungi (Mycena s.s.) driven by repeated elements and novel gene families across ecological guilds.</title>
        <authorList>
            <consortium name="Lawrence Berkeley National Laboratory"/>
            <person name="Harder C.B."/>
            <person name="Miyauchi S."/>
            <person name="Viragh M."/>
            <person name="Kuo A."/>
            <person name="Thoen E."/>
            <person name="Andreopoulos B."/>
            <person name="Lu D."/>
            <person name="Skrede I."/>
            <person name="Drula E."/>
            <person name="Henrissat B."/>
            <person name="Morin E."/>
            <person name="Kohler A."/>
            <person name="Barry K."/>
            <person name="LaButti K."/>
            <person name="Morin E."/>
            <person name="Salamov A."/>
            <person name="Lipzen A."/>
            <person name="Mereny Z."/>
            <person name="Hegedus B."/>
            <person name="Baldrian P."/>
            <person name="Stursova M."/>
            <person name="Weitz H."/>
            <person name="Taylor A."/>
            <person name="Grigoriev I.V."/>
            <person name="Nagy L.G."/>
            <person name="Martin F."/>
            <person name="Kauserud H."/>
        </authorList>
    </citation>
    <scope>NUCLEOTIDE SEQUENCE</scope>
    <source>
        <strain evidence="1">CBHHK067</strain>
    </source>
</reference>
<dbReference type="EMBL" id="JARKIE010000275">
    <property type="protein sequence ID" value="KAJ7658914.1"/>
    <property type="molecule type" value="Genomic_DNA"/>
</dbReference>
<evidence type="ECO:0000313" key="1">
    <source>
        <dbReference type="EMBL" id="KAJ7658914.1"/>
    </source>
</evidence>
<accession>A0AAD7G1R8</accession>
<protein>
    <submittedName>
        <fullName evidence="1">Uncharacterized protein</fullName>
    </submittedName>
</protein>
<name>A0AAD7G1R8_MYCRO</name>
<evidence type="ECO:0000313" key="2">
    <source>
        <dbReference type="Proteomes" id="UP001221757"/>
    </source>
</evidence>
<dbReference type="AlphaFoldDB" id="A0AAD7G1R8"/>
<dbReference type="Gene3D" id="3.40.50.720">
    <property type="entry name" value="NAD(P)-binding Rossmann-like Domain"/>
    <property type="match status" value="1"/>
</dbReference>
<proteinExistence type="predicted"/>
<dbReference type="Proteomes" id="UP001221757">
    <property type="component" value="Unassembled WGS sequence"/>
</dbReference>
<gene>
    <name evidence="1" type="ORF">B0H17DRAFT_1213066</name>
</gene>